<dbReference type="PIRSF" id="PIRSF012335">
    <property type="entry name" value="UCP012335"/>
    <property type="match status" value="1"/>
</dbReference>
<dbReference type="InterPro" id="IPR022548">
    <property type="entry name" value="DUF2846"/>
</dbReference>
<proteinExistence type="predicted"/>
<organism evidence="2 3">
    <name type="scientific">Oceanicoccus sagamiensis</name>
    <dbReference type="NCBI Taxonomy" id="716816"/>
    <lineage>
        <taxon>Bacteria</taxon>
        <taxon>Pseudomonadati</taxon>
        <taxon>Pseudomonadota</taxon>
        <taxon>Gammaproteobacteria</taxon>
        <taxon>Cellvibrionales</taxon>
        <taxon>Spongiibacteraceae</taxon>
        <taxon>Oceanicoccus</taxon>
    </lineage>
</organism>
<evidence type="ECO:0000313" key="3">
    <source>
        <dbReference type="Proteomes" id="UP000193450"/>
    </source>
</evidence>
<dbReference type="AlphaFoldDB" id="A0A1X9N9M7"/>
<accession>A0A1X9N9M7</accession>
<dbReference type="PROSITE" id="PS51257">
    <property type="entry name" value="PROKAR_LIPOPROTEIN"/>
    <property type="match status" value="1"/>
</dbReference>
<protein>
    <recommendedName>
        <fullName evidence="1">DUF2846 domain-containing protein</fullName>
    </recommendedName>
</protein>
<dbReference type="KEGG" id="osg:BST96_00110"/>
<dbReference type="RefSeq" id="WP_157117795.1">
    <property type="nucleotide sequence ID" value="NZ_CP019343.1"/>
</dbReference>
<dbReference type="InterPro" id="IPR016596">
    <property type="entry name" value="UCP012335"/>
</dbReference>
<dbReference type="Pfam" id="PF11008">
    <property type="entry name" value="DUF2846"/>
    <property type="match status" value="1"/>
</dbReference>
<dbReference type="Proteomes" id="UP000193450">
    <property type="component" value="Chromosome"/>
</dbReference>
<reference evidence="2 3" key="1">
    <citation type="submission" date="2016-11" db="EMBL/GenBank/DDBJ databases">
        <title>Trade-off between light-utilization and light-protection in marine flavobacteria.</title>
        <authorList>
            <person name="Kumagai Y."/>
        </authorList>
    </citation>
    <scope>NUCLEOTIDE SEQUENCE [LARGE SCALE GENOMIC DNA]</scope>
    <source>
        <strain evidence="2 3">NBRC 107125</strain>
    </source>
</reference>
<keyword evidence="3" id="KW-1185">Reference proteome</keyword>
<name>A0A1X9N9M7_9GAMM</name>
<gene>
    <name evidence="2" type="ORF">BST96_00110</name>
</gene>
<dbReference type="EMBL" id="CP019343">
    <property type="protein sequence ID" value="ARN72655.1"/>
    <property type="molecule type" value="Genomic_DNA"/>
</dbReference>
<dbReference type="STRING" id="716816.BST96_00110"/>
<dbReference type="OrthoDB" id="7375569at2"/>
<evidence type="ECO:0000313" key="2">
    <source>
        <dbReference type="EMBL" id="ARN72655.1"/>
    </source>
</evidence>
<sequence length="157" mass="17121">MIEKRFLVLVLTILFVGCAATVPMEGKELELAAKAFPAPAEGLSGLYIYRSGVLGKALKKNIWLDGECVGESAPDTFFYLEVGGDELHKITTESEFSPSHLFFNASSGRNYFVEQEIMLGVFVGGARLALTDEVEGERRVSKLALAKSGTCSVEYEE</sequence>
<feature type="domain" description="DUF2846" evidence="1">
    <location>
        <begin position="42"/>
        <end position="126"/>
    </location>
</feature>
<evidence type="ECO:0000259" key="1">
    <source>
        <dbReference type="Pfam" id="PF11008"/>
    </source>
</evidence>